<sequence>MTYVQGFVIPAHQDNREAYRDMAAKAAPIFAEYGAQRIVETWGDDIPDGKQTDMKRAVQANPDEQIVYSWVIWPDKATCDAASEKMMADERMKPDGTPIPFDMQRMIYAGFDAVMDTGDGGAFGYVDGMVAPVPTTAKDEYLGHARMAADLFKQAGATRLVENWGTAVPDGKVTDFKRAVEAKEDETVVFSWIEWPDKQTRDAGMARIMEDPAMRNTPMPFDGKRMIFGGFVPILDTDA</sequence>
<accession>A0A397NH62</accession>
<dbReference type="Pfam" id="PF07237">
    <property type="entry name" value="DUF1428"/>
    <property type="match status" value="2"/>
</dbReference>
<protein>
    <submittedName>
        <fullName evidence="1">Uncharacterized protein YbaA (DUF1428 family)</fullName>
    </submittedName>
</protein>
<dbReference type="AlphaFoldDB" id="A0A397NH62"/>
<proteinExistence type="predicted"/>
<evidence type="ECO:0000313" key="1">
    <source>
        <dbReference type="EMBL" id="RIA36840.1"/>
    </source>
</evidence>
<reference evidence="1 2" key="1">
    <citation type="submission" date="2018-08" db="EMBL/GenBank/DDBJ databases">
        <title>Genomic Encyclopedia of Type Strains, Phase IV (KMG-IV): sequencing the most valuable type-strain genomes for metagenomic binning, comparative biology and taxonomic classification.</title>
        <authorList>
            <person name="Goeker M."/>
        </authorList>
    </citation>
    <scope>NUCLEOTIDE SEQUENCE [LARGE SCALE GENOMIC DNA]</scope>
    <source>
        <strain evidence="1 2">DSM 25527</strain>
    </source>
</reference>
<dbReference type="Gene3D" id="3.30.70.100">
    <property type="match status" value="2"/>
</dbReference>
<dbReference type="RefSeq" id="WP_119037545.1">
    <property type="nucleotide sequence ID" value="NZ_QXDC01000005.1"/>
</dbReference>
<keyword evidence="2" id="KW-1185">Reference proteome</keyword>
<comment type="caution">
    <text evidence="1">The sequence shown here is derived from an EMBL/GenBank/DDBJ whole genome shotgun (WGS) entry which is preliminary data.</text>
</comment>
<evidence type="ECO:0000313" key="2">
    <source>
        <dbReference type="Proteomes" id="UP000266568"/>
    </source>
</evidence>
<name>A0A397NH62_9SPHN</name>
<dbReference type="EMBL" id="QXDC01000005">
    <property type="protein sequence ID" value="RIA36840.1"/>
    <property type="molecule type" value="Genomic_DNA"/>
</dbReference>
<dbReference type="SUPFAM" id="SSF54909">
    <property type="entry name" value="Dimeric alpha+beta barrel"/>
    <property type="match status" value="2"/>
</dbReference>
<gene>
    <name evidence="1" type="ORF">DFR49_4131</name>
</gene>
<organism evidence="1 2">
    <name type="scientific">Hephaestia caeni</name>
    <dbReference type="NCBI Taxonomy" id="645617"/>
    <lineage>
        <taxon>Bacteria</taxon>
        <taxon>Pseudomonadati</taxon>
        <taxon>Pseudomonadota</taxon>
        <taxon>Alphaproteobacteria</taxon>
        <taxon>Sphingomonadales</taxon>
        <taxon>Sphingomonadaceae</taxon>
        <taxon>Hephaestia</taxon>
    </lineage>
</organism>
<dbReference type="InterPro" id="IPR009874">
    <property type="entry name" value="DUF1428"/>
</dbReference>
<dbReference type="Proteomes" id="UP000266568">
    <property type="component" value="Unassembled WGS sequence"/>
</dbReference>
<dbReference type="InterPro" id="IPR011008">
    <property type="entry name" value="Dimeric_a/b-barrel"/>
</dbReference>
<dbReference type="OrthoDB" id="9792392at2"/>